<dbReference type="EMBL" id="OZ020104">
    <property type="protein sequence ID" value="CAK9279331.1"/>
    <property type="molecule type" value="Genomic_DNA"/>
</dbReference>
<feature type="region of interest" description="Disordered" evidence="1">
    <location>
        <begin position="409"/>
        <end position="440"/>
    </location>
</feature>
<accession>A0ABP0XLU7</accession>
<evidence type="ECO:0000256" key="1">
    <source>
        <dbReference type="SAM" id="MobiDB-lite"/>
    </source>
</evidence>
<gene>
    <name evidence="2" type="ORF">CSSPJE1EN1_LOCUS24809</name>
</gene>
<protein>
    <submittedName>
        <fullName evidence="2">Uncharacterized protein</fullName>
    </submittedName>
</protein>
<proteinExistence type="predicted"/>
<evidence type="ECO:0000313" key="2">
    <source>
        <dbReference type="EMBL" id="CAK9279331.1"/>
    </source>
</evidence>
<feature type="region of interest" description="Disordered" evidence="1">
    <location>
        <begin position="537"/>
        <end position="558"/>
    </location>
</feature>
<feature type="region of interest" description="Disordered" evidence="1">
    <location>
        <begin position="464"/>
        <end position="487"/>
    </location>
</feature>
<organism evidence="2 3">
    <name type="scientific">Sphagnum jensenii</name>
    <dbReference type="NCBI Taxonomy" id="128206"/>
    <lineage>
        <taxon>Eukaryota</taxon>
        <taxon>Viridiplantae</taxon>
        <taxon>Streptophyta</taxon>
        <taxon>Embryophyta</taxon>
        <taxon>Bryophyta</taxon>
        <taxon>Sphagnophytina</taxon>
        <taxon>Sphagnopsida</taxon>
        <taxon>Sphagnales</taxon>
        <taxon>Sphagnaceae</taxon>
        <taxon>Sphagnum</taxon>
    </lineage>
</organism>
<evidence type="ECO:0000313" key="3">
    <source>
        <dbReference type="Proteomes" id="UP001497444"/>
    </source>
</evidence>
<sequence length="613" mass="66990">MADLFRQEVILCAESPLSLTDGFKKLQIRVHDRAVETRTEALATTTTYVSDPDQELRLVKICHILSGLAGGSACIAIPYNETTIYVICEDNSKETVQQAIKKLEKSLQVSLDETADDALSAGIVLQSAIHFGLLSALFLRGWMALEKSLLLRNSLTSYQDGQPVEAMSLSDSSACVTRCASLPPIQGIHSLRVLNKPAHRLLILQTRLLAALVKWGTRLQLFCLNPYVNSWKMDVRFPSCCVLTRAGLMALPPSARASKVASVLEHFTADAAGLHPEPVSVVISSHGLDVSRTTGWITAREALTPVSGVEDLQTLISPHNFRRPKPVILKPTLGRKSIVQCDEEIPTSAILRKLQSFTSTGNPQVPQNLNAVAQSPFFQKRSNVSRDIVVPESSTVGSMGTLKKTTLKATNLKTSQPKSTEERETKFSKVASPKATDPEAERNLDLVSEMVAPAPRVVLPMSREQQDAANCADNKVPTKNHRARKEKNSLKVATSINVEGPLTLIPAVGTAEIVCDPLTSTDRQIKDSEDVYQPAAEANPTLHASQKPSRGPRATAADLDTSTIDIKVRCKHAEGKLMDLTVNELKCFLISQNVKASFRKKEDYMKSVHQLLT</sequence>
<name>A0ABP0XLU7_9BRYO</name>
<dbReference type="Proteomes" id="UP001497444">
    <property type="component" value="Chromosome 9"/>
</dbReference>
<reference evidence="2" key="1">
    <citation type="submission" date="2024-02" db="EMBL/GenBank/DDBJ databases">
        <authorList>
            <consortium name="ELIXIR-Norway"/>
            <consortium name="Elixir Norway"/>
        </authorList>
    </citation>
    <scope>NUCLEOTIDE SEQUENCE</scope>
</reference>
<keyword evidence="3" id="KW-1185">Reference proteome</keyword>